<feature type="signal peptide" evidence="2">
    <location>
        <begin position="1"/>
        <end position="24"/>
    </location>
</feature>
<protein>
    <submittedName>
        <fullName evidence="3">Uncharacterized protein</fullName>
    </submittedName>
</protein>
<accession>A0AAV2IJN4</accession>
<feature type="chain" id="PRO_5043472233" evidence="2">
    <location>
        <begin position="25"/>
        <end position="583"/>
    </location>
</feature>
<evidence type="ECO:0000256" key="1">
    <source>
        <dbReference type="SAM" id="MobiDB-lite"/>
    </source>
</evidence>
<dbReference type="SUPFAM" id="SSF49777">
    <property type="entry name" value="PEBP-like"/>
    <property type="match status" value="2"/>
</dbReference>
<comment type="caution">
    <text evidence="3">The sequence shown here is derived from an EMBL/GenBank/DDBJ whole genome shotgun (WGS) entry which is preliminary data.</text>
</comment>
<proteinExistence type="predicted"/>
<dbReference type="InterPro" id="IPR035810">
    <property type="entry name" value="PEBP_euk"/>
</dbReference>
<dbReference type="Gene3D" id="3.90.280.10">
    <property type="entry name" value="PEBP-like"/>
    <property type="match status" value="2"/>
</dbReference>
<reference evidence="3 4" key="1">
    <citation type="submission" date="2024-04" db="EMBL/GenBank/DDBJ databases">
        <authorList>
            <consortium name="Genoscope - CEA"/>
            <person name="William W."/>
        </authorList>
    </citation>
    <scope>NUCLEOTIDE SEQUENCE [LARGE SCALE GENOMIC DNA]</scope>
</reference>
<dbReference type="PANTHER" id="PTHR11362:SF82">
    <property type="entry name" value="PHOSPHATIDYLETHANOLAMINE-BINDING PROTEIN 4"/>
    <property type="match status" value="1"/>
</dbReference>
<keyword evidence="4" id="KW-1185">Reference proteome</keyword>
<feature type="compositionally biased region" description="Low complexity" evidence="1">
    <location>
        <begin position="560"/>
        <end position="576"/>
    </location>
</feature>
<dbReference type="PANTHER" id="PTHR11362">
    <property type="entry name" value="PHOSPHATIDYLETHANOLAMINE-BINDING PROTEIN"/>
    <property type="match status" value="1"/>
</dbReference>
<dbReference type="EMBL" id="CAXITT010000934">
    <property type="protein sequence ID" value="CAL1547268.1"/>
    <property type="molecule type" value="Genomic_DNA"/>
</dbReference>
<dbReference type="Proteomes" id="UP001497497">
    <property type="component" value="Unassembled WGS sequence"/>
</dbReference>
<organism evidence="3 4">
    <name type="scientific">Lymnaea stagnalis</name>
    <name type="common">Great pond snail</name>
    <name type="synonym">Helix stagnalis</name>
    <dbReference type="NCBI Taxonomy" id="6523"/>
    <lineage>
        <taxon>Eukaryota</taxon>
        <taxon>Metazoa</taxon>
        <taxon>Spiralia</taxon>
        <taxon>Lophotrochozoa</taxon>
        <taxon>Mollusca</taxon>
        <taxon>Gastropoda</taxon>
        <taxon>Heterobranchia</taxon>
        <taxon>Euthyneura</taxon>
        <taxon>Panpulmonata</taxon>
        <taxon>Hygrophila</taxon>
        <taxon>Lymnaeoidea</taxon>
        <taxon>Lymnaeidae</taxon>
        <taxon>Lymnaea</taxon>
    </lineage>
</organism>
<evidence type="ECO:0000313" key="4">
    <source>
        <dbReference type="Proteomes" id="UP001497497"/>
    </source>
</evidence>
<evidence type="ECO:0000313" key="3">
    <source>
        <dbReference type="EMBL" id="CAL1547268.1"/>
    </source>
</evidence>
<gene>
    <name evidence="3" type="ORF">GSLYS_00020593001</name>
</gene>
<evidence type="ECO:0000256" key="2">
    <source>
        <dbReference type="SAM" id="SignalP"/>
    </source>
</evidence>
<dbReference type="AlphaFoldDB" id="A0AAV2IJN4"/>
<sequence>MGQLQHLCALGIFLISTIPNFVSGHTTPCNQGNDTACLVGVRNEFVRDDFWFGSGYSSKCPNGPNKLDFYCFNPDVGNTNISSRMLRRSDFNTSMIEQFLRIRYNAPAGSYVACGHKFDVPAFTMSIDLDNTHTIYTDMWTLSHRPSITFANVPGQLYTVVAYDSGYLRLRGLWVNINTGDSASGTELYPHKGPLSPMYDKRNTLVYALFRQNGTISNTADVATKIVQTIVDAGGVYYLDKFISDNSLDGPVGIGYLAVTTDAYGIQHFLDRNMYNNCPYLVAKDKEVLTALVAMGYSLTPSNSWTDYRGTFLTGLEMDVKVTYHSPEAHFDSCCKHNMEDMVEVRVDPLAENPIMPLHTRSAPYVQLLPMEMRIVTFPQGKLYTLLLLDVTEAKRNMSMPNTILHWQVVNIPGDDVSMGDTALNYMPPLPRNATETRDLLFLLLRQPSKVDPAALWSYTGPGCDSKTNLRCKFNLGKFMNYLNLKLAGLTQFSIVQDPFTRAVLYGSVKLGQIASSMDEYEVMGSADTTPELTIDQACAGASGYANPCPSSCSTTNPGVTNPGGATTPTTTTTMNHAGHVMN</sequence>
<feature type="region of interest" description="Disordered" evidence="1">
    <location>
        <begin position="560"/>
        <end position="583"/>
    </location>
</feature>
<dbReference type="InterPro" id="IPR036610">
    <property type="entry name" value="PEBP-like_sf"/>
</dbReference>
<name>A0AAV2IJN4_LYMST</name>
<keyword evidence="2" id="KW-0732">Signal</keyword>